<feature type="compositionally biased region" description="Basic and acidic residues" evidence="1">
    <location>
        <begin position="21"/>
        <end position="38"/>
    </location>
</feature>
<gene>
    <name evidence="2" type="ORF">ESZ47_01535</name>
</gene>
<dbReference type="OrthoDB" id="2142948at2"/>
<dbReference type="AlphaFoldDB" id="A0A6P2CLI5"/>
<protein>
    <submittedName>
        <fullName evidence="2">Uncharacterized protein</fullName>
    </submittedName>
</protein>
<accession>A0A6P2CLI5</accession>
<proteinExistence type="predicted"/>
<evidence type="ECO:0000313" key="3">
    <source>
        <dbReference type="Proteomes" id="UP000442244"/>
    </source>
</evidence>
<keyword evidence="3" id="KW-1185">Reference proteome</keyword>
<dbReference type="Proteomes" id="UP000442244">
    <property type="component" value="Unassembled WGS sequence"/>
</dbReference>
<reference evidence="2 3" key="1">
    <citation type="submission" date="2019-01" db="EMBL/GenBank/DDBJ databases">
        <title>Leuconostoc litchii sp. nov., a novel lactic acid bacterium isolated from lychee.</title>
        <authorList>
            <person name="Wang L.-T."/>
        </authorList>
    </citation>
    <scope>NUCLEOTIDE SEQUENCE [LARGE SCALE GENOMIC DNA]</scope>
    <source>
        <strain evidence="2 3">MB7</strain>
    </source>
</reference>
<feature type="region of interest" description="Disordered" evidence="1">
    <location>
        <begin position="1"/>
        <end position="38"/>
    </location>
</feature>
<dbReference type="EMBL" id="SDGY01000001">
    <property type="protein sequence ID" value="TYC46850.1"/>
    <property type="molecule type" value="Genomic_DNA"/>
</dbReference>
<name>A0A6P2CLI5_9LACO</name>
<feature type="compositionally biased region" description="Basic residues" evidence="1">
    <location>
        <begin position="7"/>
        <end position="16"/>
    </location>
</feature>
<evidence type="ECO:0000256" key="1">
    <source>
        <dbReference type="SAM" id="MobiDB-lite"/>
    </source>
</evidence>
<organism evidence="2 3">
    <name type="scientific">Leuconostoc litchii</name>
    <dbReference type="NCBI Taxonomy" id="1981069"/>
    <lineage>
        <taxon>Bacteria</taxon>
        <taxon>Bacillati</taxon>
        <taxon>Bacillota</taxon>
        <taxon>Bacilli</taxon>
        <taxon>Lactobacillales</taxon>
        <taxon>Lactobacillaceae</taxon>
        <taxon>Leuconostoc</taxon>
    </lineage>
</organism>
<sequence length="66" mass="8240">MNESEKKLRKRRRHIKQATDVNRKHADMMKTESVARHERSRIQIRSEVMENRQIDYKSHMKWLNRH</sequence>
<evidence type="ECO:0000313" key="2">
    <source>
        <dbReference type="EMBL" id="TYC46850.1"/>
    </source>
</evidence>
<comment type="caution">
    <text evidence="2">The sequence shown here is derived from an EMBL/GenBank/DDBJ whole genome shotgun (WGS) entry which is preliminary data.</text>
</comment>